<dbReference type="InterPro" id="IPR036565">
    <property type="entry name" value="Mur-like_cat_sf"/>
</dbReference>
<comment type="catalytic activity">
    <reaction evidence="19">
        <text>(6R)-5,10-methylenetetrahydrofolyl-(gamma-L-Glu)(n) + L-glutamate + ATP = (6R)-5,10-methylenetetrahydrofolyl-(gamma-L-Glu)(n+1) + ADP + phosphate + H(+)</text>
        <dbReference type="Rhea" id="RHEA:51912"/>
        <dbReference type="Rhea" id="RHEA-COMP:13257"/>
        <dbReference type="Rhea" id="RHEA-COMP:13258"/>
        <dbReference type="ChEBI" id="CHEBI:15378"/>
        <dbReference type="ChEBI" id="CHEBI:29985"/>
        <dbReference type="ChEBI" id="CHEBI:30616"/>
        <dbReference type="ChEBI" id="CHEBI:43474"/>
        <dbReference type="ChEBI" id="CHEBI:136572"/>
        <dbReference type="ChEBI" id="CHEBI:456216"/>
        <dbReference type="EC" id="6.3.2.17"/>
    </reaction>
</comment>
<evidence type="ECO:0000256" key="3">
    <source>
        <dbReference type="ARBA" id="ARBA00005150"/>
    </source>
</evidence>
<comment type="catalytic activity">
    <reaction evidence="20">
        <text>7,8-dihydropteroate + L-glutamate + ATP = 7,8-dihydrofolate + ADP + phosphate + H(+)</text>
        <dbReference type="Rhea" id="RHEA:23584"/>
        <dbReference type="ChEBI" id="CHEBI:15378"/>
        <dbReference type="ChEBI" id="CHEBI:17839"/>
        <dbReference type="ChEBI" id="CHEBI:29985"/>
        <dbReference type="ChEBI" id="CHEBI:30616"/>
        <dbReference type="ChEBI" id="CHEBI:43474"/>
        <dbReference type="ChEBI" id="CHEBI:57451"/>
        <dbReference type="ChEBI" id="CHEBI:456216"/>
        <dbReference type="EC" id="6.3.2.12"/>
    </reaction>
</comment>
<feature type="domain" description="Mur ligase C-terminal" evidence="21">
    <location>
        <begin position="297"/>
        <end position="407"/>
    </location>
</feature>
<comment type="catalytic activity">
    <reaction evidence="18">
        <text>10-formyltetrahydrofolyl-(gamma-L-Glu)(n) + L-glutamate + ATP = 10-formyltetrahydrofolyl-(gamma-L-Glu)(n+1) + ADP + phosphate + H(+)</text>
        <dbReference type="Rhea" id="RHEA:51904"/>
        <dbReference type="Rhea" id="RHEA-COMP:13088"/>
        <dbReference type="Rhea" id="RHEA-COMP:14300"/>
        <dbReference type="ChEBI" id="CHEBI:15378"/>
        <dbReference type="ChEBI" id="CHEBI:29985"/>
        <dbReference type="ChEBI" id="CHEBI:30616"/>
        <dbReference type="ChEBI" id="CHEBI:43474"/>
        <dbReference type="ChEBI" id="CHEBI:134413"/>
        <dbReference type="ChEBI" id="CHEBI:456216"/>
        <dbReference type="EC" id="6.3.2.17"/>
    </reaction>
</comment>
<name>A0ABX8A6P6_9BRAD</name>
<comment type="pathway">
    <text evidence="3">Cofactor biosynthesis; tetrahydrofolylpolyglutamate biosynthesis.</text>
</comment>
<dbReference type="Gene3D" id="3.40.1190.10">
    <property type="entry name" value="Mur-like, catalytic domain"/>
    <property type="match status" value="1"/>
</dbReference>
<gene>
    <name evidence="22" type="ORF">RPMA_04340</name>
</gene>
<evidence type="ECO:0000256" key="17">
    <source>
        <dbReference type="ARBA" id="ARBA00047493"/>
    </source>
</evidence>
<proteinExistence type="inferred from homology"/>
<evidence type="ECO:0000256" key="8">
    <source>
        <dbReference type="ARBA" id="ARBA00022598"/>
    </source>
</evidence>
<dbReference type="SUPFAM" id="SSF53623">
    <property type="entry name" value="MurD-like peptide ligases, catalytic domain"/>
    <property type="match status" value="1"/>
</dbReference>
<evidence type="ECO:0000256" key="4">
    <source>
        <dbReference type="ARBA" id="ARBA00008276"/>
    </source>
</evidence>
<evidence type="ECO:0000256" key="11">
    <source>
        <dbReference type="ARBA" id="ARBA00022840"/>
    </source>
</evidence>
<dbReference type="InterPro" id="IPR004101">
    <property type="entry name" value="Mur_ligase_C"/>
</dbReference>
<evidence type="ECO:0000256" key="14">
    <source>
        <dbReference type="ARBA" id="ARBA00030048"/>
    </source>
</evidence>
<dbReference type="Proteomes" id="UP000682843">
    <property type="component" value="Chromosome"/>
</dbReference>
<evidence type="ECO:0000256" key="16">
    <source>
        <dbReference type="ARBA" id="ARBA00032510"/>
    </source>
</evidence>
<keyword evidence="10" id="KW-0547">Nucleotide-binding</keyword>
<evidence type="ECO:0000256" key="10">
    <source>
        <dbReference type="ARBA" id="ARBA00022741"/>
    </source>
</evidence>
<keyword evidence="12" id="KW-0460">Magnesium</keyword>
<evidence type="ECO:0000256" key="5">
    <source>
        <dbReference type="ARBA" id="ARBA00013023"/>
    </source>
</evidence>
<evidence type="ECO:0000313" key="23">
    <source>
        <dbReference type="Proteomes" id="UP000682843"/>
    </source>
</evidence>
<dbReference type="EC" id="6.3.2.12" evidence="5"/>
<reference evidence="22 23" key="1">
    <citation type="submission" date="2019-02" db="EMBL/GenBank/DDBJ databases">
        <title>Emended description of the genus Rhodopseudomonas and description of Rhodopseudomonas albus sp. nov., a non-phototrophic, heavy-metal-tolerant bacterium isolated from garden soil.</title>
        <authorList>
            <person name="Bao Z."/>
            <person name="Cao W.W."/>
            <person name="Sato Y."/>
            <person name="Nishizawa T."/>
            <person name="Zhao J."/>
            <person name="Guo Y."/>
            <person name="Ohta H."/>
        </authorList>
    </citation>
    <scope>NUCLEOTIDE SEQUENCE [LARGE SCALE GENOMIC DNA]</scope>
    <source>
        <strain evidence="22 23">SK50-23</strain>
    </source>
</reference>
<evidence type="ECO:0000256" key="7">
    <source>
        <dbReference type="ARBA" id="ARBA00019357"/>
    </source>
</evidence>
<keyword evidence="23" id="KW-1185">Reference proteome</keyword>
<dbReference type="SUPFAM" id="SSF53244">
    <property type="entry name" value="MurD-like peptide ligases, peptide-binding domain"/>
    <property type="match status" value="1"/>
</dbReference>
<evidence type="ECO:0000256" key="9">
    <source>
        <dbReference type="ARBA" id="ARBA00022723"/>
    </source>
</evidence>
<evidence type="ECO:0000256" key="2">
    <source>
        <dbReference type="ARBA" id="ARBA00004799"/>
    </source>
</evidence>
<sequence length="440" mass="47596">MFNLPKYGTGGIGLARLALLLDALCIDRTRLQQHSLVITGSNGKGSTAAFCASIGRAFGLRTGLFTSPHLYRFNERFQIDGEPVDDELLEALVLRVATAITDLDHHGVTETFGAFEAQFALACLYFQEMGCDLAVFEAGIGGRYDPVRLIGATLTCVTSVDLEHTALLGNSLALIASDKSDACASHGTVIYGENCLPLRAHLAEYNRNRHVAGLHVGDGIAISSVVTSRKAQNFNCRVGETKLRGLEITLHGEFQLNNAAIAAALFLLWMRRMHPDADATRIDHAIRAGLRETRWAGRLEVIQRDPLTVIDVGHTPDGVMQALRGLHAVHGKDDWLLVLGVSADKNIDEIAQHLAPHFGVIVCTRAYHKGADARLVGGGARKAHATARIHVANAMEDAVKLSQQLARTVPRKVYVAGGLFVAIEYATVLRGGKAEDLQFF</sequence>
<evidence type="ECO:0000313" key="22">
    <source>
        <dbReference type="EMBL" id="QUS38163.1"/>
    </source>
</evidence>
<dbReference type="RefSeq" id="WP_211911698.1">
    <property type="nucleotide sequence ID" value="NZ_CP036498.1"/>
</dbReference>
<organism evidence="22 23">
    <name type="scientific">Tardiphaga alba</name>
    <dbReference type="NCBI Taxonomy" id="340268"/>
    <lineage>
        <taxon>Bacteria</taxon>
        <taxon>Pseudomonadati</taxon>
        <taxon>Pseudomonadota</taxon>
        <taxon>Alphaproteobacteria</taxon>
        <taxon>Hyphomicrobiales</taxon>
        <taxon>Nitrobacteraceae</taxon>
        <taxon>Tardiphaga</taxon>
    </lineage>
</organism>
<accession>A0ABX8A6P6</accession>
<evidence type="ECO:0000256" key="1">
    <source>
        <dbReference type="ARBA" id="ARBA00002714"/>
    </source>
</evidence>
<keyword evidence="11" id="KW-0067">ATP-binding</keyword>
<dbReference type="Pfam" id="PF02875">
    <property type="entry name" value="Mur_ligase_C"/>
    <property type="match status" value="1"/>
</dbReference>
<evidence type="ECO:0000256" key="18">
    <source>
        <dbReference type="ARBA" id="ARBA00047808"/>
    </source>
</evidence>
<dbReference type="Gene3D" id="3.90.190.20">
    <property type="entry name" value="Mur ligase, C-terminal domain"/>
    <property type="match status" value="1"/>
</dbReference>
<comment type="catalytic activity">
    <reaction evidence="17">
        <text>(6S)-5,6,7,8-tetrahydrofolyl-(gamma-L-Glu)(n) + L-glutamate + ATP = (6S)-5,6,7,8-tetrahydrofolyl-(gamma-L-Glu)(n+1) + ADP + phosphate + H(+)</text>
        <dbReference type="Rhea" id="RHEA:10580"/>
        <dbReference type="Rhea" id="RHEA-COMP:14738"/>
        <dbReference type="Rhea" id="RHEA-COMP:14740"/>
        <dbReference type="ChEBI" id="CHEBI:15378"/>
        <dbReference type="ChEBI" id="CHEBI:29985"/>
        <dbReference type="ChEBI" id="CHEBI:30616"/>
        <dbReference type="ChEBI" id="CHEBI:43474"/>
        <dbReference type="ChEBI" id="CHEBI:141005"/>
        <dbReference type="ChEBI" id="CHEBI:456216"/>
        <dbReference type="EC" id="6.3.2.17"/>
    </reaction>
</comment>
<dbReference type="NCBIfam" id="TIGR01499">
    <property type="entry name" value="folC"/>
    <property type="match status" value="1"/>
</dbReference>
<evidence type="ECO:0000256" key="12">
    <source>
        <dbReference type="ARBA" id="ARBA00022842"/>
    </source>
</evidence>
<comment type="similarity">
    <text evidence="4">Belongs to the folylpolyglutamate synthase family.</text>
</comment>
<evidence type="ECO:0000256" key="19">
    <source>
        <dbReference type="ARBA" id="ARBA00049035"/>
    </source>
</evidence>
<dbReference type="PANTHER" id="PTHR11136:SF0">
    <property type="entry name" value="DIHYDROFOLATE SYNTHETASE-RELATED"/>
    <property type="match status" value="1"/>
</dbReference>
<protein>
    <recommendedName>
        <fullName evidence="7">Dihydrofolate synthase/folylpolyglutamate synthase</fullName>
        <ecNumber evidence="5">6.3.2.12</ecNumber>
        <ecNumber evidence="6">6.3.2.17</ecNumber>
    </recommendedName>
    <alternativeName>
        <fullName evidence="16">Folylpoly-gamma-glutamate synthetase-dihydrofolate synthetase</fullName>
    </alternativeName>
    <alternativeName>
        <fullName evidence="14">Folylpolyglutamate synthetase</fullName>
    </alternativeName>
    <alternativeName>
        <fullName evidence="15">Tetrahydrofolylpolyglutamate synthase</fullName>
    </alternativeName>
</protein>
<evidence type="ECO:0000256" key="15">
    <source>
        <dbReference type="ARBA" id="ARBA00030592"/>
    </source>
</evidence>
<comment type="function">
    <text evidence="1">Functions in two distinct reactions of the de novo folate biosynthetic pathway. Catalyzes the addition of a glutamate residue to dihydropteroate (7,8-dihydropteroate or H2Pte) to form dihydrofolate (7,8-dihydrofolate monoglutamate or H2Pte-Glu). Also catalyzes successive additions of L-glutamate to tetrahydrofolate or 10-formyltetrahydrofolate or 5,10-methylenetetrahydrofolate, leading to folylpolyglutamate derivatives.</text>
</comment>
<dbReference type="InterPro" id="IPR036615">
    <property type="entry name" value="Mur_ligase_C_dom_sf"/>
</dbReference>
<comment type="pathway">
    <text evidence="2">Cofactor biosynthesis; tetrahydrofolate biosynthesis; 7,8-dihydrofolate from 2-amino-4-hydroxy-6-hydroxymethyl-7,8-dihydropteridine diphosphate and 4-aminobenzoate: step 2/2.</text>
</comment>
<evidence type="ECO:0000256" key="13">
    <source>
        <dbReference type="ARBA" id="ARBA00022909"/>
    </source>
</evidence>
<keyword evidence="13" id="KW-0289">Folate biosynthesis</keyword>
<dbReference type="EC" id="6.3.2.17" evidence="6"/>
<dbReference type="PANTHER" id="PTHR11136">
    <property type="entry name" value="FOLYLPOLYGLUTAMATE SYNTHASE-RELATED"/>
    <property type="match status" value="1"/>
</dbReference>
<keyword evidence="8" id="KW-0436">Ligase</keyword>
<evidence type="ECO:0000256" key="20">
    <source>
        <dbReference type="ARBA" id="ARBA00049161"/>
    </source>
</evidence>
<dbReference type="InterPro" id="IPR001645">
    <property type="entry name" value="Folylpolyglutamate_synth"/>
</dbReference>
<evidence type="ECO:0000256" key="6">
    <source>
        <dbReference type="ARBA" id="ARBA00013025"/>
    </source>
</evidence>
<keyword evidence="9" id="KW-0479">Metal-binding</keyword>
<evidence type="ECO:0000259" key="21">
    <source>
        <dbReference type="Pfam" id="PF02875"/>
    </source>
</evidence>
<dbReference type="EMBL" id="CP036498">
    <property type="protein sequence ID" value="QUS38163.1"/>
    <property type="molecule type" value="Genomic_DNA"/>
</dbReference>